<keyword evidence="6" id="KW-1185">Reference proteome</keyword>
<dbReference type="PROSITE" id="PS01124">
    <property type="entry name" value="HTH_ARAC_FAMILY_2"/>
    <property type="match status" value="1"/>
</dbReference>
<dbReference type="AlphaFoldDB" id="A0A4Q2RLX0"/>
<dbReference type="GO" id="GO:0003700">
    <property type="term" value="F:DNA-binding transcription factor activity"/>
    <property type="evidence" value="ECO:0007669"/>
    <property type="project" value="InterPro"/>
</dbReference>
<dbReference type="RefSeq" id="WP_129479344.1">
    <property type="nucleotide sequence ID" value="NZ_SDWS01000013.1"/>
</dbReference>
<dbReference type="Proteomes" id="UP000291838">
    <property type="component" value="Unassembled WGS sequence"/>
</dbReference>
<dbReference type="InterPro" id="IPR029442">
    <property type="entry name" value="GyrI-like"/>
</dbReference>
<sequence>MSLRSPVEKAIWFIESHFSEEITLDDVAGVCGLSRFQTSRLFTSTSGQTMSGYLRGRRLTEAARELAQGAPNILAVAIEAGYNSHEAFSRAFIQQFGDTPSQVRDRGGVDGLALVEPMREDPAVLHRLAPPTVRRREQLLVAGISRRFPVDDFAGIPSLWQDLRAFDDVIPGQLGSTRYGVINDMSAGGADYMYLGGVEVAAGTEVHHPLSRIALPAGRWATFTHAGHITTIASTIRAIFVEALPAAGLTPQDAPDLLEIYPETFDPRSGLGGVELSVPLRDR</sequence>
<dbReference type="InterPro" id="IPR018060">
    <property type="entry name" value="HTH_AraC"/>
</dbReference>
<organism evidence="5 6">
    <name type="scientific">Nocardioides glacieisoli</name>
    <dbReference type="NCBI Taxonomy" id="1168730"/>
    <lineage>
        <taxon>Bacteria</taxon>
        <taxon>Bacillati</taxon>
        <taxon>Actinomycetota</taxon>
        <taxon>Actinomycetes</taxon>
        <taxon>Propionibacteriales</taxon>
        <taxon>Nocardioidaceae</taxon>
        <taxon>Nocardioides</taxon>
    </lineage>
</organism>
<keyword evidence="3" id="KW-0804">Transcription</keyword>
<evidence type="ECO:0000256" key="1">
    <source>
        <dbReference type="ARBA" id="ARBA00023015"/>
    </source>
</evidence>
<dbReference type="PROSITE" id="PS00041">
    <property type="entry name" value="HTH_ARAC_FAMILY_1"/>
    <property type="match status" value="1"/>
</dbReference>
<protein>
    <submittedName>
        <fullName evidence="5">AraC family transcriptional regulator</fullName>
    </submittedName>
</protein>
<dbReference type="Gene3D" id="3.20.80.10">
    <property type="entry name" value="Regulatory factor, effector binding domain"/>
    <property type="match status" value="1"/>
</dbReference>
<dbReference type="SMART" id="SM00871">
    <property type="entry name" value="AraC_E_bind"/>
    <property type="match status" value="1"/>
</dbReference>
<reference evidence="5 6" key="1">
    <citation type="submission" date="2019-01" db="EMBL/GenBank/DDBJ databases">
        <title>Novel species of Nocardioides.</title>
        <authorList>
            <person name="Liu Q."/>
            <person name="Xin Y.-H."/>
        </authorList>
    </citation>
    <scope>NUCLEOTIDE SEQUENCE [LARGE SCALE GENOMIC DNA]</scope>
    <source>
        <strain evidence="5 6">HLT3-15</strain>
    </source>
</reference>
<keyword evidence="1" id="KW-0805">Transcription regulation</keyword>
<comment type="caution">
    <text evidence="5">The sequence shown here is derived from an EMBL/GenBank/DDBJ whole genome shotgun (WGS) entry which is preliminary data.</text>
</comment>
<dbReference type="PANTHER" id="PTHR47504:SF5">
    <property type="entry name" value="RIGHT ORIGIN-BINDING PROTEIN"/>
    <property type="match status" value="1"/>
</dbReference>
<dbReference type="Gene3D" id="1.10.10.60">
    <property type="entry name" value="Homeodomain-like"/>
    <property type="match status" value="2"/>
</dbReference>
<evidence type="ECO:0000259" key="4">
    <source>
        <dbReference type="PROSITE" id="PS01124"/>
    </source>
</evidence>
<dbReference type="InterPro" id="IPR050959">
    <property type="entry name" value="MarA-like"/>
</dbReference>
<gene>
    <name evidence="5" type="ORF">EUA06_20755</name>
</gene>
<evidence type="ECO:0000313" key="6">
    <source>
        <dbReference type="Proteomes" id="UP000291838"/>
    </source>
</evidence>
<dbReference type="InterPro" id="IPR010499">
    <property type="entry name" value="AraC_E-bd"/>
</dbReference>
<proteinExistence type="predicted"/>
<accession>A0A4Q2RLX0</accession>
<dbReference type="InterPro" id="IPR018062">
    <property type="entry name" value="HTH_AraC-typ_CS"/>
</dbReference>
<name>A0A4Q2RLX0_9ACTN</name>
<dbReference type="Pfam" id="PF12833">
    <property type="entry name" value="HTH_18"/>
    <property type="match status" value="1"/>
</dbReference>
<evidence type="ECO:0000256" key="2">
    <source>
        <dbReference type="ARBA" id="ARBA00023125"/>
    </source>
</evidence>
<dbReference type="GO" id="GO:0043565">
    <property type="term" value="F:sequence-specific DNA binding"/>
    <property type="evidence" value="ECO:0007669"/>
    <property type="project" value="InterPro"/>
</dbReference>
<evidence type="ECO:0000313" key="5">
    <source>
        <dbReference type="EMBL" id="RYB88565.1"/>
    </source>
</evidence>
<dbReference type="InterPro" id="IPR011256">
    <property type="entry name" value="Reg_factor_effector_dom_sf"/>
</dbReference>
<dbReference type="OrthoDB" id="9801123at2"/>
<dbReference type="Pfam" id="PF06445">
    <property type="entry name" value="GyrI-like"/>
    <property type="match status" value="1"/>
</dbReference>
<evidence type="ECO:0000256" key="3">
    <source>
        <dbReference type="ARBA" id="ARBA00023163"/>
    </source>
</evidence>
<dbReference type="SUPFAM" id="SSF46689">
    <property type="entry name" value="Homeodomain-like"/>
    <property type="match status" value="2"/>
</dbReference>
<dbReference type="PANTHER" id="PTHR47504">
    <property type="entry name" value="RIGHT ORIGIN-BINDING PROTEIN"/>
    <property type="match status" value="1"/>
</dbReference>
<dbReference type="SUPFAM" id="SSF55136">
    <property type="entry name" value="Probable bacterial effector-binding domain"/>
    <property type="match status" value="1"/>
</dbReference>
<feature type="domain" description="HTH araC/xylS-type" evidence="4">
    <location>
        <begin position="8"/>
        <end position="106"/>
    </location>
</feature>
<dbReference type="EMBL" id="SDWS01000013">
    <property type="protein sequence ID" value="RYB88565.1"/>
    <property type="molecule type" value="Genomic_DNA"/>
</dbReference>
<keyword evidence="2" id="KW-0238">DNA-binding</keyword>
<dbReference type="InterPro" id="IPR009057">
    <property type="entry name" value="Homeodomain-like_sf"/>
</dbReference>
<dbReference type="SMART" id="SM00342">
    <property type="entry name" value="HTH_ARAC"/>
    <property type="match status" value="1"/>
</dbReference>